<dbReference type="Pfam" id="PF17284">
    <property type="entry name" value="Spermine_synt_N"/>
    <property type="match status" value="1"/>
</dbReference>
<comment type="caution">
    <text evidence="6">Lacks conserved residue(s) required for the propagation of feature annotation.</text>
</comment>
<dbReference type="AlphaFoldDB" id="A0ABD1XCP4"/>
<evidence type="ECO:0000256" key="3">
    <source>
        <dbReference type="ARBA" id="ARBA00012455"/>
    </source>
</evidence>
<evidence type="ECO:0000256" key="4">
    <source>
        <dbReference type="ARBA" id="ARBA00022679"/>
    </source>
</evidence>
<dbReference type="EMBL" id="JBFOLJ010000001">
    <property type="protein sequence ID" value="KAL2559732.1"/>
    <property type="molecule type" value="Genomic_DNA"/>
</dbReference>
<dbReference type="InterPro" id="IPR037163">
    <property type="entry name" value="Spermidine_synt_N_sf"/>
</dbReference>
<keyword evidence="10" id="KW-1185">Reference proteome</keyword>
<feature type="region of interest" description="Disordered" evidence="7">
    <location>
        <begin position="1"/>
        <end position="32"/>
    </location>
</feature>
<dbReference type="InterPro" id="IPR029063">
    <property type="entry name" value="SAM-dependent_MTases_sf"/>
</dbReference>
<comment type="catalytic activity">
    <reaction evidence="5">
        <text>S-adenosyl 3-(methylsulfanyl)propylamine + putrescine = S-methyl-5'-thioadenosine + spermidine + H(+)</text>
        <dbReference type="Rhea" id="RHEA:12721"/>
        <dbReference type="ChEBI" id="CHEBI:15378"/>
        <dbReference type="ChEBI" id="CHEBI:17509"/>
        <dbReference type="ChEBI" id="CHEBI:57443"/>
        <dbReference type="ChEBI" id="CHEBI:57834"/>
        <dbReference type="ChEBI" id="CHEBI:326268"/>
        <dbReference type="EC" id="2.5.1.16"/>
    </reaction>
</comment>
<reference evidence="10" key="1">
    <citation type="submission" date="2024-07" db="EMBL/GenBank/DDBJ databases">
        <title>Two chromosome-level genome assemblies of Korean endemic species Abeliophyllum distichum and Forsythia ovata (Oleaceae).</title>
        <authorList>
            <person name="Jang H."/>
        </authorList>
    </citation>
    <scope>NUCLEOTIDE SEQUENCE [LARGE SCALE GENOMIC DNA]</scope>
</reference>
<evidence type="ECO:0000259" key="8">
    <source>
        <dbReference type="PROSITE" id="PS51006"/>
    </source>
</evidence>
<gene>
    <name evidence="9" type="ORF">Fot_04471</name>
</gene>
<feature type="domain" description="PABS" evidence="8">
    <location>
        <begin position="49"/>
        <end position="103"/>
    </location>
</feature>
<evidence type="ECO:0000313" key="10">
    <source>
        <dbReference type="Proteomes" id="UP001604277"/>
    </source>
</evidence>
<dbReference type="Gene3D" id="2.30.140.10">
    <property type="entry name" value="Spermidine synthase, tetramerisation domain"/>
    <property type="match status" value="1"/>
</dbReference>
<dbReference type="EC" id="2.5.1.16" evidence="3"/>
<dbReference type="GO" id="GO:0006596">
    <property type="term" value="P:polyamine biosynthetic process"/>
    <property type="evidence" value="ECO:0007669"/>
    <property type="project" value="UniProtKB-UniRule"/>
</dbReference>
<accession>A0ABD1XCP4</accession>
<keyword evidence="6" id="KW-0620">Polyamine biosynthesis</keyword>
<dbReference type="PANTHER" id="PTHR11558">
    <property type="entry name" value="SPERMIDINE/SPERMINE SYNTHASE"/>
    <property type="match status" value="1"/>
</dbReference>
<comment type="similarity">
    <text evidence="2">Belongs to the spermidine/spermine synthase family.</text>
</comment>
<sequence length="103" mass="11360">MAEQTHLTELPVKRSRLEEPEENGGVSVKMEDNNGTAVAPAECISTIIPGWFSEISPMWPGEAHSLKVEKILFQGKSDYQNVVVFQSSTYGKVPGLGWCNSTY</sequence>
<evidence type="ECO:0000256" key="2">
    <source>
        <dbReference type="ARBA" id="ARBA00007867"/>
    </source>
</evidence>
<organism evidence="9 10">
    <name type="scientific">Forsythia ovata</name>
    <dbReference type="NCBI Taxonomy" id="205694"/>
    <lineage>
        <taxon>Eukaryota</taxon>
        <taxon>Viridiplantae</taxon>
        <taxon>Streptophyta</taxon>
        <taxon>Embryophyta</taxon>
        <taxon>Tracheophyta</taxon>
        <taxon>Spermatophyta</taxon>
        <taxon>Magnoliopsida</taxon>
        <taxon>eudicotyledons</taxon>
        <taxon>Gunneridae</taxon>
        <taxon>Pentapetalae</taxon>
        <taxon>asterids</taxon>
        <taxon>lamiids</taxon>
        <taxon>Lamiales</taxon>
        <taxon>Oleaceae</taxon>
        <taxon>Forsythieae</taxon>
        <taxon>Forsythia</taxon>
    </lineage>
</organism>
<dbReference type="InterPro" id="IPR001045">
    <property type="entry name" value="Spermi_synthase"/>
</dbReference>
<evidence type="ECO:0000256" key="7">
    <source>
        <dbReference type="SAM" id="MobiDB-lite"/>
    </source>
</evidence>
<dbReference type="InterPro" id="IPR035246">
    <property type="entry name" value="Spermidine_synt_N"/>
</dbReference>
<keyword evidence="4 6" id="KW-0808">Transferase</keyword>
<evidence type="ECO:0000256" key="1">
    <source>
        <dbReference type="ARBA" id="ARBA00005123"/>
    </source>
</evidence>
<protein>
    <recommendedName>
        <fullName evidence="3">spermidine synthase</fullName>
        <ecNumber evidence="3">2.5.1.16</ecNumber>
    </recommendedName>
</protein>
<proteinExistence type="inferred from homology"/>
<dbReference type="SUPFAM" id="SSF53335">
    <property type="entry name" value="S-adenosyl-L-methionine-dependent methyltransferases"/>
    <property type="match status" value="1"/>
</dbReference>
<evidence type="ECO:0000313" key="9">
    <source>
        <dbReference type="EMBL" id="KAL2559732.1"/>
    </source>
</evidence>
<comment type="pathway">
    <text evidence="1">Amine and polyamine biosynthesis; spermidine biosynthesis; spermidine from putrescine: step 1/1.</text>
</comment>
<dbReference type="GO" id="GO:0004766">
    <property type="term" value="F:spermidine synthase activity"/>
    <property type="evidence" value="ECO:0007669"/>
    <property type="project" value="UniProtKB-EC"/>
</dbReference>
<name>A0ABD1XCP4_9LAMI</name>
<evidence type="ECO:0000256" key="5">
    <source>
        <dbReference type="ARBA" id="ARBA00049307"/>
    </source>
</evidence>
<dbReference type="InterPro" id="IPR030374">
    <property type="entry name" value="PABS"/>
</dbReference>
<dbReference type="PANTHER" id="PTHR11558:SF11">
    <property type="entry name" value="SPERMIDINE SYNTHASE"/>
    <property type="match status" value="1"/>
</dbReference>
<evidence type="ECO:0000256" key="6">
    <source>
        <dbReference type="PROSITE-ProRule" id="PRU00354"/>
    </source>
</evidence>
<dbReference type="Proteomes" id="UP001604277">
    <property type="component" value="Unassembled WGS sequence"/>
</dbReference>
<dbReference type="PROSITE" id="PS51006">
    <property type="entry name" value="PABS_2"/>
    <property type="match status" value="1"/>
</dbReference>
<comment type="caution">
    <text evidence="9">The sequence shown here is derived from an EMBL/GenBank/DDBJ whole genome shotgun (WGS) entry which is preliminary data.</text>
</comment>